<gene>
    <name evidence="2" type="ORF">EJ05DRAFT_36506</name>
</gene>
<sequence length="86" mass="9594">MLHSLDESKRSSPRANSQPSKDTLKTSAHPSLTTARVRPGTHRRTNKERVAQTPASQSRNGSVRSTYLLRRLTQHKQTGERTSLSA</sequence>
<evidence type="ECO:0000256" key="1">
    <source>
        <dbReference type="SAM" id="MobiDB-lite"/>
    </source>
</evidence>
<reference evidence="2" key="1">
    <citation type="journal article" date="2020" name="Stud. Mycol.">
        <title>101 Dothideomycetes genomes: a test case for predicting lifestyles and emergence of pathogens.</title>
        <authorList>
            <person name="Haridas S."/>
            <person name="Albert R."/>
            <person name="Binder M."/>
            <person name="Bloem J."/>
            <person name="Labutti K."/>
            <person name="Salamov A."/>
            <person name="Andreopoulos B."/>
            <person name="Baker S."/>
            <person name="Barry K."/>
            <person name="Bills G."/>
            <person name="Bluhm B."/>
            <person name="Cannon C."/>
            <person name="Castanera R."/>
            <person name="Culley D."/>
            <person name="Daum C."/>
            <person name="Ezra D."/>
            <person name="Gonzalez J."/>
            <person name="Henrissat B."/>
            <person name="Kuo A."/>
            <person name="Liang C."/>
            <person name="Lipzen A."/>
            <person name="Lutzoni F."/>
            <person name="Magnuson J."/>
            <person name="Mondo S."/>
            <person name="Nolan M."/>
            <person name="Ohm R."/>
            <person name="Pangilinan J."/>
            <person name="Park H.-J."/>
            <person name="Ramirez L."/>
            <person name="Alfaro M."/>
            <person name="Sun H."/>
            <person name="Tritt A."/>
            <person name="Yoshinaga Y."/>
            <person name="Zwiers L.-H."/>
            <person name="Turgeon B."/>
            <person name="Goodwin S."/>
            <person name="Spatafora J."/>
            <person name="Crous P."/>
            <person name="Grigoriev I."/>
        </authorList>
    </citation>
    <scope>NUCLEOTIDE SEQUENCE</scope>
    <source>
        <strain evidence="2">CBS 121739</strain>
    </source>
</reference>
<feature type="compositionally biased region" description="Polar residues" evidence="1">
    <location>
        <begin position="53"/>
        <end position="65"/>
    </location>
</feature>
<dbReference type="Proteomes" id="UP000799437">
    <property type="component" value="Unassembled WGS sequence"/>
</dbReference>
<dbReference type="RefSeq" id="XP_033605816.1">
    <property type="nucleotide sequence ID" value="XM_033741108.1"/>
</dbReference>
<feature type="compositionally biased region" description="Basic and acidic residues" evidence="1">
    <location>
        <begin position="1"/>
        <end position="10"/>
    </location>
</feature>
<accession>A0A6A6WMD3</accession>
<organism evidence="2 3">
    <name type="scientific">Pseudovirgaria hyperparasitica</name>
    <dbReference type="NCBI Taxonomy" id="470096"/>
    <lineage>
        <taxon>Eukaryota</taxon>
        <taxon>Fungi</taxon>
        <taxon>Dikarya</taxon>
        <taxon>Ascomycota</taxon>
        <taxon>Pezizomycotina</taxon>
        <taxon>Dothideomycetes</taxon>
        <taxon>Dothideomycetes incertae sedis</taxon>
        <taxon>Acrospermales</taxon>
        <taxon>Acrospermaceae</taxon>
        <taxon>Pseudovirgaria</taxon>
    </lineage>
</organism>
<protein>
    <submittedName>
        <fullName evidence="2">Uncharacterized protein</fullName>
    </submittedName>
</protein>
<keyword evidence="3" id="KW-1185">Reference proteome</keyword>
<dbReference type="GeneID" id="54482162"/>
<name>A0A6A6WMD3_9PEZI</name>
<dbReference type="EMBL" id="ML996565">
    <property type="protein sequence ID" value="KAF2763365.1"/>
    <property type="molecule type" value="Genomic_DNA"/>
</dbReference>
<feature type="region of interest" description="Disordered" evidence="1">
    <location>
        <begin position="1"/>
        <end position="86"/>
    </location>
</feature>
<feature type="compositionally biased region" description="Polar residues" evidence="1">
    <location>
        <begin position="13"/>
        <end position="34"/>
    </location>
</feature>
<evidence type="ECO:0000313" key="2">
    <source>
        <dbReference type="EMBL" id="KAF2763365.1"/>
    </source>
</evidence>
<dbReference type="AlphaFoldDB" id="A0A6A6WMD3"/>
<evidence type="ECO:0000313" key="3">
    <source>
        <dbReference type="Proteomes" id="UP000799437"/>
    </source>
</evidence>
<proteinExistence type="predicted"/>